<evidence type="ECO:0000256" key="1">
    <source>
        <dbReference type="ARBA" id="ARBA00001947"/>
    </source>
</evidence>
<dbReference type="Proteomes" id="UP000672032">
    <property type="component" value="Chromosome 2"/>
</dbReference>
<accession>A0A8A3P6V8</accession>
<evidence type="ECO:0000313" key="10">
    <source>
        <dbReference type="EMBL" id="QSZ31231.1"/>
    </source>
</evidence>
<sequence>MVKNKPSTSSLNSTPMPPSASTSMSSNMPDKLPIRSLGAVVSKSRKTTECDAKKGEAASSGDSSGDATADGAKLGGQMASIWALEDWAGGNKGTRQRRLAEGDARVGAVMNDTIRPEHGGPSVSLEAGEAFTMWEINRPREERQEVHRSLAMLEKYQQEEERRETQRRLAIMEICQKEEKKQGIKEHIKRIAAEKHGAEKTARPNIDGLSEREIIMLRMKAEKERRSTELYNEIMKNWDQPKELPQWFPMDTSAPSTRPRSSSIENEQRLEETWAQTYPNATPATKATKPSLFQMMPKTSQQSSSAGVGNGYTNGGETLFQRYHEFTQNHGNVKNSLIGNGLRVQEAKMAKQEYKLKEAEEYAEPFINFMTENPTVWHAIHYWENKLDKAGFTKLSPRESWNEKLKPNGRYYVNRNGTSLIAFSVGGAYKPGNGIAMVAAHSDSLTARLKPTSTKNNKAGYVQLGVAPYAGALNETWWDRDLGIGGRVLVKDEKTGSVSQRLVKLGWPIARIPSLAPHFGVGMFGQNNKETQLVPIIGLDNSDIESLPSSSSPPKEFQPSSLLGARSSFISTQPPKLVNLIAKELHIENKENIVNWELELFDTQPAQLGGLDKEFIFAGRIDDKVCSWSSIEALLSSSGSAESKDSGIISLVALFDDEEIGSLLRQGARGNFLPGTVEQIVESFNHGQFSPNILMETYAKSFLVSFDVTHAANPNFLEKYLEGHAPRLNVGLSIDADSNGHATTDSVSTAILQRLAEKSGQQLQTFMIRNDSRSGGTVGPMLSSKMGVRAIDVGIAQLSMHSIRATTGSKDPGLGAKMIEGVFKGWEEVDAEFAAGKGW</sequence>
<keyword evidence="5" id="KW-0479">Metal-binding</keyword>
<feature type="compositionally biased region" description="Low complexity" evidence="9">
    <location>
        <begin position="57"/>
        <end position="71"/>
    </location>
</feature>
<evidence type="ECO:0000256" key="7">
    <source>
        <dbReference type="ARBA" id="ARBA00022833"/>
    </source>
</evidence>
<keyword evidence="8" id="KW-0482">Metalloprotease</keyword>
<keyword evidence="4" id="KW-0645">Protease</keyword>
<dbReference type="GO" id="GO:0006508">
    <property type="term" value="P:proteolysis"/>
    <property type="evidence" value="ECO:0007669"/>
    <property type="project" value="UniProtKB-KW"/>
</dbReference>
<proteinExistence type="inferred from homology"/>
<dbReference type="EMBL" id="CP063406">
    <property type="protein sequence ID" value="QSZ31231.1"/>
    <property type="molecule type" value="Genomic_DNA"/>
</dbReference>
<evidence type="ECO:0000256" key="5">
    <source>
        <dbReference type="ARBA" id="ARBA00022723"/>
    </source>
</evidence>
<evidence type="ECO:0000256" key="3">
    <source>
        <dbReference type="ARBA" id="ARBA00022438"/>
    </source>
</evidence>
<reference evidence="10" key="1">
    <citation type="submission" date="2020-10" db="EMBL/GenBank/DDBJ databases">
        <title>Genome Sequence of Monilinia vaccinii-corymbosi Sheds Light on Mummy Berry Disease Infection of Blueberry and Mating Type.</title>
        <authorList>
            <person name="Yow A.G."/>
            <person name="Zhang Y."/>
            <person name="Bansal K."/>
            <person name="Eacker S.M."/>
            <person name="Sullivan S."/>
            <person name="Liachko I."/>
            <person name="Cubeta M.A."/>
            <person name="Rollins J.A."/>
            <person name="Ashrafi H."/>
        </authorList>
    </citation>
    <scope>NUCLEOTIDE SEQUENCE</scope>
    <source>
        <strain evidence="10">RL-1</strain>
    </source>
</reference>
<dbReference type="Pfam" id="PF02127">
    <property type="entry name" value="Peptidase_M18"/>
    <property type="match status" value="1"/>
</dbReference>
<keyword evidence="3" id="KW-0031">Aminopeptidase</keyword>
<evidence type="ECO:0000256" key="4">
    <source>
        <dbReference type="ARBA" id="ARBA00022670"/>
    </source>
</evidence>
<dbReference type="SUPFAM" id="SSF53187">
    <property type="entry name" value="Zn-dependent exopeptidases"/>
    <property type="match status" value="1"/>
</dbReference>
<dbReference type="PRINTS" id="PR00932">
    <property type="entry name" value="AMINO1PTASE"/>
</dbReference>
<dbReference type="FunFam" id="2.30.250.10:FF:000001">
    <property type="entry name" value="Aspartyl aminopeptidase 1"/>
    <property type="match status" value="1"/>
</dbReference>
<dbReference type="CDD" id="cd05658">
    <property type="entry name" value="M18_DAP"/>
    <property type="match status" value="1"/>
</dbReference>
<dbReference type="PANTHER" id="PTHR28570">
    <property type="entry name" value="ASPARTYL AMINOPEPTIDASE"/>
    <property type="match status" value="1"/>
</dbReference>
<feature type="compositionally biased region" description="Low complexity" evidence="9">
    <location>
        <begin position="19"/>
        <end position="29"/>
    </location>
</feature>
<comment type="cofactor">
    <cofactor evidence="1">
        <name>Zn(2+)</name>
        <dbReference type="ChEBI" id="CHEBI:29105"/>
    </cofactor>
</comment>
<dbReference type="PANTHER" id="PTHR28570:SF4">
    <property type="entry name" value="VACUOLAR AMINOPEPTIDASE 1"/>
    <property type="match status" value="1"/>
</dbReference>
<dbReference type="GO" id="GO:0070006">
    <property type="term" value="F:metalloaminopeptidase activity"/>
    <property type="evidence" value="ECO:0007669"/>
    <property type="project" value="TreeGrafter"/>
</dbReference>
<dbReference type="OrthoDB" id="9880441at2759"/>
<dbReference type="GO" id="GO:0008270">
    <property type="term" value="F:zinc ion binding"/>
    <property type="evidence" value="ECO:0007669"/>
    <property type="project" value="InterPro"/>
</dbReference>
<evidence type="ECO:0000256" key="2">
    <source>
        <dbReference type="ARBA" id="ARBA00008290"/>
    </source>
</evidence>
<dbReference type="InterPro" id="IPR023358">
    <property type="entry name" value="Peptidase_M18_dom2"/>
</dbReference>
<dbReference type="SUPFAM" id="SSF101821">
    <property type="entry name" value="Aminopeptidase/glucanase lid domain"/>
    <property type="match status" value="1"/>
</dbReference>
<dbReference type="Gene3D" id="2.30.250.10">
    <property type="entry name" value="Aminopeptidase i, Domain 2"/>
    <property type="match status" value="1"/>
</dbReference>
<feature type="compositionally biased region" description="Basic and acidic residues" evidence="9">
    <location>
        <begin position="46"/>
        <end position="56"/>
    </location>
</feature>
<dbReference type="Gene3D" id="3.40.630.10">
    <property type="entry name" value="Zn peptidases"/>
    <property type="match status" value="1"/>
</dbReference>
<gene>
    <name evidence="10" type="ORF">DSL72_000794</name>
</gene>
<evidence type="ECO:0008006" key="12">
    <source>
        <dbReference type="Google" id="ProtNLM"/>
    </source>
</evidence>
<dbReference type="InterPro" id="IPR001948">
    <property type="entry name" value="Peptidase_M18"/>
</dbReference>
<evidence type="ECO:0000313" key="11">
    <source>
        <dbReference type="Proteomes" id="UP000672032"/>
    </source>
</evidence>
<evidence type="ECO:0000256" key="9">
    <source>
        <dbReference type="SAM" id="MobiDB-lite"/>
    </source>
</evidence>
<dbReference type="GO" id="GO:0000324">
    <property type="term" value="C:fungal-type vacuole"/>
    <property type="evidence" value="ECO:0007669"/>
    <property type="project" value="TreeGrafter"/>
</dbReference>
<comment type="similarity">
    <text evidence="2">Belongs to the peptidase M18 family.</text>
</comment>
<name>A0A8A3P6V8_9HELO</name>
<feature type="region of interest" description="Disordered" evidence="9">
    <location>
        <begin position="1"/>
        <end position="71"/>
    </location>
</feature>
<keyword evidence="7" id="KW-0862">Zinc</keyword>
<dbReference type="NCBIfam" id="NF002759">
    <property type="entry name" value="PRK02813.1"/>
    <property type="match status" value="1"/>
</dbReference>
<dbReference type="AlphaFoldDB" id="A0A8A3P6V8"/>
<organism evidence="10 11">
    <name type="scientific">Monilinia vaccinii-corymbosi</name>
    <dbReference type="NCBI Taxonomy" id="61207"/>
    <lineage>
        <taxon>Eukaryota</taxon>
        <taxon>Fungi</taxon>
        <taxon>Dikarya</taxon>
        <taxon>Ascomycota</taxon>
        <taxon>Pezizomycotina</taxon>
        <taxon>Leotiomycetes</taxon>
        <taxon>Helotiales</taxon>
        <taxon>Sclerotiniaceae</taxon>
        <taxon>Monilinia</taxon>
    </lineage>
</organism>
<feature type="compositionally biased region" description="Polar residues" evidence="9">
    <location>
        <begin position="1"/>
        <end position="11"/>
    </location>
</feature>
<evidence type="ECO:0000256" key="8">
    <source>
        <dbReference type="ARBA" id="ARBA00023049"/>
    </source>
</evidence>
<keyword evidence="6" id="KW-0378">Hydrolase</keyword>
<protein>
    <recommendedName>
        <fullName evidence="12">Aspartyl aminopeptidase</fullName>
    </recommendedName>
</protein>
<keyword evidence="11" id="KW-1185">Reference proteome</keyword>
<evidence type="ECO:0000256" key="6">
    <source>
        <dbReference type="ARBA" id="ARBA00022801"/>
    </source>
</evidence>